<accession>A0ABN1GVU9</accession>
<protein>
    <recommendedName>
        <fullName evidence="1">Putative zinc-finger domain-containing protein</fullName>
    </recommendedName>
</protein>
<keyword evidence="3" id="KW-1185">Reference proteome</keyword>
<evidence type="ECO:0000313" key="2">
    <source>
        <dbReference type="EMBL" id="GAA0621236.1"/>
    </source>
</evidence>
<dbReference type="Pfam" id="PF13490">
    <property type="entry name" value="zf-HC2"/>
    <property type="match status" value="1"/>
</dbReference>
<proteinExistence type="predicted"/>
<dbReference type="EMBL" id="BAAAHE010000019">
    <property type="protein sequence ID" value="GAA0621236.1"/>
    <property type="molecule type" value="Genomic_DNA"/>
</dbReference>
<dbReference type="NCBIfam" id="TIGR03988">
    <property type="entry name" value="antisig_RsrA"/>
    <property type="match status" value="1"/>
</dbReference>
<evidence type="ECO:0000259" key="1">
    <source>
        <dbReference type="Pfam" id="PF13490"/>
    </source>
</evidence>
<dbReference type="Proteomes" id="UP001500957">
    <property type="component" value="Unassembled WGS sequence"/>
</dbReference>
<evidence type="ECO:0000313" key="3">
    <source>
        <dbReference type="Proteomes" id="UP001500957"/>
    </source>
</evidence>
<name>A0ABN1GVU9_9ACTN</name>
<gene>
    <name evidence="2" type="ORF">GCM10009547_24870</name>
</gene>
<reference evidence="2 3" key="1">
    <citation type="journal article" date="2019" name="Int. J. Syst. Evol. Microbiol.">
        <title>The Global Catalogue of Microorganisms (GCM) 10K type strain sequencing project: providing services to taxonomists for standard genome sequencing and annotation.</title>
        <authorList>
            <consortium name="The Broad Institute Genomics Platform"/>
            <consortium name="The Broad Institute Genome Sequencing Center for Infectious Disease"/>
            <person name="Wu L."/>
            <person name="Ma J."/>
        </authorList>
    </citation>
    <scope>NUCLEOTIDE SEQUENCE [LARGE SCALE GENOMIC DNA]</scope>
    <source>
        <strain evidence="2 3">JCM 10671</strain>
    </source>
</reference>
<dbReference type="InterPro" id="IPR027383">
    <property type="entry name" value="Znf_put"/>
</dbReference>
<feature type="domain" description="Putative zinc-finger" evidence="1">
    <location>
        <begin position="11"/>
        <end position="44"/>
    </location>
</feature>
<dbReference type="RefSeq" id="WP_344605135.1">
    <property type="nucleotide sequence ID" value="NZ_BAAAHE010000019.1"/>
</dbReference>
<organism evidence="2 3">
    <name type="scientific">Sporichthya brevicatena</name>
    <dbReference type="NCBI Taxonomy" id="171442"/>
    <lineage>
        <taxon>Bacteria</taxon>
        <taxon>Bacillati</taxon>
        <taxon>Actinomycetota</taxon>
        <taxon>Actinomycetes</taxon>
        <taxon>Sporichthyales</taxon>
        <taxon>Sporichthyaceae</taxon>
        <taxon>Sporichthya</taxon>
    </lineage>
</organism>
<sequence>MTSGLPHFTSCADVIARVAEFIDNELDQADCTKIQEHLDECEPCLREFGLDQLVKDVVKRSCGCETPPQDLRSKVMIRIREVQVQITVED</sequence>
<comment type="caution">
    <text evidence="2">The sequence shown here is derived from an EMBL/GenBank/DDBJ whole genome shotgun (WGS) entry which is preliminary data.</text>
</comment>
<dbReference type="InterPro" id="IPR024020">
    <property type="entry name" value="Anit_sigma_mycothiol_RsrA"/>
</dbReference>